<dbReference type="CDD" id="cd01147">
    <property type="entry name" value="HemV-2"/>
    <property type="match status" value="1"/>
</dbReference>
<accession>A0A840UVZ0</accession>
<dbReference type="AlphaFoldDB" id="A0A840UVZ0"/>
<keyword evidence="4" id="KW-1185">Reference proteome</keyword>
<feature type="chain" id="PRO_5032540382" evidence="1">
    <location>
        <begin position="22"/>
        <end position="369"/>
    </location>
</feature>
<dbReference type="Gene3D" id="3.40.50.1980">
    <property type="entry name" value="Nitrogenase molybdenum iron protein domain"/>
    <property type="match status" value="2"/>
</dbReference>
<feature type="signal peptide" evidence="1">
    <location>
        <begin position="1"/>
        <end position="21"/>
    </location>
</feature>
<dbReference type="InterPro" id="IPR050902">
    <property type="entry name" value="ABC_Transporter_SBP"/>
</dbReference>
<comment type="caution">
    <text evidence="3">The sequence shown here is derived from an EMBL/GenBank/DDBJ whole genome shotgun (WGS) entry which is preliminary data.</text>
</comment>
<protein>
    <submittedName>
        <fullName evidence="3">Iron complex transport system substrate-binding protein</fullName>
    </submittedName>
</protein>
<dbReference type="Pfam" id="PF01497">
    <property type="entry name" value="Peripla_BP_2"/>
    <property type="match status" value="1"/>
</dbReference>
<dbReference type="PROSITE" id="PS50983">
    <property type="entry name" value="FE_B12_PBP"/>
    <property type="match status" value="1"/>
</dbReference>
<proteinExistence type="predicted"/>
<organism evidence="3 4">
    <name type="scientific">Desulfoprunum benzoelyticum</name>
    <dbReference type="NCBI Taxonomy" id="1506996"/>
    <lineage>
        <taxon>Bacteria</taxon>
        <taxon>Pseudomonadati</taxon>
        <taxon>Thermodesulfobacteriota</taxon>
        <taxon>Desulfobulbia</taxon>
        <taxon>Desulfobulbales</taxon>
        <taxon>Desulfobulbaceae</taxon>
        <taxon>Desulfoprunum</taxon>
    </lineage>
</organism>
<evidence type="ECO:0000256" key="1">
    <source>
        <dbReference type="SAM" id="SignalP"/>
    </source>
</evidence>
<feature type="domain" description="Fe/B12 periplasmic-binding" evidence="2">
    <location>
        <begin position="40"/>
        <end position="328"/>
    </location>
</feature>
<dbReference type="PANTHER" id="PTHR30535">
    <property type="entry name" value="VITAMIN B12-BINDING PROTEIN"/>
    <property type="match status" value="1"/>
</dbReference>
<keyword evidence="1" id="KW-0732">Signal</keyword>
<gene>
    <name evidence="3" type="ORF">HNQ81_002753</name>
</gene>
<dbReference type="RefSeq" id="WP_183351822.1">
    <property type="nucleotide sequence ID" value="NZ_JACHEO010000018.1"/>
</dbReference>
<dbReference type="InterPro" id="IPR002491">
    <property type="entry name" value="ABC_transptr_periplasmic_BD"/>
</dbReference>
<dbReference type="EMBL" id="JACHEO010000018">
    <property type="protein sequence ID" value="MBB5349006.1"/>
    <property type="molecule type" value="Genomic_DNA"/>
</dbReference>
<evidence type="ECO:0000313" key="3">
    <source>
        <dbReference type="EMBL" id="MBB5349006.1"/>
    </source>
</evidence>
<dbReference type="Proteomes" id="UP000539642">
    <property type="component" value="Unassembled WGS sequence"/>
</dbReference>
<dbReference type="SUPFAM" id="SSF53807">
    <property type="entry name" value="Helical backbone' metal receptor"/>
    <property type="match status" value="1"/>
</dbReference>
<reference evidence="3 4" key="1">
    <citation type="submission" date="2020-08" db="EMBL/GenBank/DDBJ databases">
        <title>Genomic Encyclopedia of Type Strains, Phase IV (KMG-IV): sequencing the most valuable type-strain genomes for metagenomic binning, comparative biology and taxonomic classification.</title>
        <authorList>
            <person name="Goeker M."/>
        </authorList>
    </citation>
    <scope>NUCLEOTIDE SEQUENCE [LARGE SCALE GENOMIC DNA]</scope>
    <source>
        <strain evidence="3 4">DSM 28570</strain>
    </source>
</reference>
<dbReference type="PANTHER" id="PTHR30535:SF34">
    <property type="entry name" value="MOLYBDATE-BINDING PROTEIN MOLA"/>
    <property type="match status" value="1"/>
</dbReference>
<evidence type="ECO:0000259" key="2">
    <source>
        <dbReference type="PROSITE" id="PS50983"/>
    </source>
</evidence>
<name>A0A840UVZ0_9BACT</name>
<sequence length="369" mass="40935">MVLRIVLFCCCLVLAAPASYAREITDALGRKVEIPDQVERVICSGSGCLRLLTYLQAQEMAVAVDDIERRQRQFDARPYAMANPQFQSLPVFGEFRGKDNPELILTLDPAPQVILKLVGTGKGTVGMEPGDLQDKTGIPVVALKYGNLGTMKEELYGSLHIMADVVGKQQRAVAICRFLDDHIADLKKRTADIPEQRRPSVYLGGVAYAGPHGLQSTEPTYPPFRFVNARNLADNANPQAGEITSTDIAKEKIVEWNPDVLFLDLSTLQFGDQAGGLYELRTDPAYQTLTAVKNGTVYGVLPYNSYNQNFESIFADAYFIGHLLYPERFTDIDPVAKADQIYTFMVGTPVFAEMNAQFRNLAFRPVPLR</sequence>
<evidence type="ECO:0000313" key="4">
    <source>
        <dbReference type="Proteomes" id="UP000539642"/>
    </source>
</evidence>